<keyword evidence="3" id="KW-1185">Reference proteome</keyword>
<evidence type="ECO:0000313" key="2">
    <source>
        <dbReference type="EMBL" id="RAJ18659.1"/>
    </source>
</evidence>
<accession>A0A327RNZ6</accession>
<dbReference type="EMBL" id="QLLQ01000027">
    <property type="protein sequence ID" value="RAJ18659.1"/>
    <property type="molecule type" value="Genomic_DNA"/>
</dbReference>
<dbReference type="Proteomes" id="UP000248987">
    <property type="component" value="Unassembled WGS sequence"/>
</dbReference>
<keyword evidence="1" id="KW-1133">Transmembrane helix</keyword>
<name>A0A327RNZ6_9FLAO</name>
<gene>
    <name evidence="2" type="ORF">LX77_03762</name>
</gene>
<dbReference type="RefSeq" id="WP_170124476.1">
    <property type="nucleotide sequence ID" value="NZ_QLLQ01000027.1"/>
</dbReference>
<comment type="caution">
    <text evidence="2">The sequence shown here is derived from an EMBL/GenBank/DDBJ whole genome shotgun (WGS) entry which is preliminary data.</text>
</comment>
<keyword evidence="1" id="KW-0472">Membrane</keyword>
<protein>
    <submittedName>
        <fullName evidence="2">Uncharacterized protein</fullName>
    </submittedName>
</protein>
<feature type="transmembrane region" description="Helical" evidence="1">
    <location>
        <begin position="29"/>
        <end position="51"/>
    </location>
</feature>
<feature type="transmembrane region" description="Helical" evidence="1">
    <location>
        <begin position="7"/>
        <end position="23"/>
    </location>
</feature>
<organism evidence="2 3">
    <name type="scientific">Gelidibacter algens</name>
    <dbReference type="NCBI Taxonomy" id="49280"/>
    <lineage>
        <taxon>Bacteria</taxon>
        <taxon>Pseudomonadati</taxon>
        <taxon>Bacteroidota</taxon>
        <taxon>Flavobacteriia</taxon>
        <taxon>Flavobacteriales</taxon>
        <taxon>Flavobacteriaceae</taxon>
        <taxon>Gelidibacter</taxon>
    </lineage>
</organism>
<sequence length="55" mass="6056">MNKARVLGILLFILGFYLMYKSHNSESGFLINALIGALTAAGFFLAAFGNLKFRN</sequence>
<evidence type="ECO:0000313" key="3">
    <source>
        <dbReference type="Proteomes" id="UP000248987"/>
    </source>
</evidence>
<reference evidence="2 3" key="1">
    <citation type="submission" date="2018-06" db="EMBL/GenBank/DDBJ databases">
        <title>Genomic Encyclopedia of Archaeal and Bacterial Type Strains, Phase II (KMG-II): from individual species to whole genera.</title>
        <authorList>
            <person name="Goeker M."/>
        </authorList>
    </citation>
    <scope>NUCLEOTIDE SEQUENCE [LARGE SCALE GENOMIC DNA]</scope>
    <source>
        <strain evidence="2 3">DSM 12408</strain>
    </source>
</reference>
<keyword evidence="1" id="KW-0812">Transmembrane</keyword>
<evidence type="ECO:0000256" key="1">
    <source>
        <dbReference type="SAM" id="Phobius"/>
    </source>
</evidence>
<proteinExistence type="predicted"/>
<dbReference type="AlphaFoldDB" id="A0A327RNZ6"/>